<gene>
    <name evidence="3" type="ORF">FSP39_012717</name>
</gene>
<feature type="region of interest" description="Disordered" evidence="2">
    <location>
        <begin position="113"/>
        <end position="134"/>
    </location>
</feature>
<comment type="caution">
    <text evidence="3">The sequence shown here is derived from an EMBL/GenBank/DDBJ whole genome shotgun (WGS) entry which is preliminary data.</text>
</comment>
<proteinExistence type="predicted"/>
<organism evidence="3 4">
    <name type="scientific">Pinctada imbricata</name>
    <name type="common">Atlantic pearl-oyster</name>
    <name type="synonym">Pinctada martensii</name>
    <dbReference type="NCBI Taxonomy" id="66713"/>
    <lineage>
        <taxon>Eukaryota</taxon>
        <taxon>Metazoa</taxon>
        <taxon>Spiralia</taxon>
        <taxon>Lophotrochozoa</taxon>
        <taxon>Mollusca</taxon>
        <taxon>Bivalvia</taxon>
        <taxon>Autobranchia</taxon>
        <taxon>Pteriomorphia</taxon>
        <taxon>Pterioida</taxon>
        <taxon>Pterioidea</taxon>
        <taxon>Pteriidae</taxon>
        <taxon>Pinctada</taxon>
    </lineage>
</organism>
<accession>A0AA88YEG0</accession>
<feature type="region of interest" description="Disordered" evidence="2">
    <location>
        <begin position="300"/>
        <end position="323"/>
    </location>
</feature>
<feature type="coiled-coil region" evidence="1">
    <location>
        <begin position="266"/>
        <end position="293"/>
    </location>
</feature>
<protein>
    <submittedName>
        <fullName evidence="3">Uncharacterized protein</fullName>
    </submittedName>
</protein>
<dbReference type="Proteomes" id="UP001186944">
    <property type="component" value="Unassembled WGS sequence"/>
</dbReference>
<keyword evidence="1" id="KW-0175">Coiled coil</keyword>
<evidence type="ECO:0000313" key="4">
    <source>
        <dbReference type="Proteomes" id="UP001186944"/>
    </source>
</evidence>
<evidence type="ECO:0000313" key="3">
    <source>
        <dbReference type="EMBL" id="KAK3097743.1"/>
    </source>
</evidence>
<evidence type="ECO:0000256" key="2">
    <source>
        <dbReference type="SAM" id="MobiDB-lite"/>
    </source>
</evidence>
<name>A0AA88YEG0_PINIB</name>
<feature type="compositionally biased region" description="Polar residues" evidence="2">
    <location>
        <begin position="117"/>
        <end position="134"/>
    </location>
</feature>
<reference evidence="3" key="1">
    <citation type="submission" date="2019-08" db="EMBL/GenBank/DDBJ databases">
        <title>The improved chromosome-level genome for the pearl oyster Pinctada fucata martensii using PacBio sequencing and Hi-C.</title>
        <authorList>
            <person name="Zheng Z."/>
        </authorList>
    </citation>
    <scope>NUCLEOTIDE SEQUENCE</scope>
    <source>
        <strain evidence="3">ZZ-2019</strain>
        <tissue evidence="3">Adductor muscle</tissue>
    </source>
</reference>
<keyword evidence="4" id="KW-1185">Reference proteome</keyword>
<evidence type="ECO:0000256" key="1">
    <source>
        <dbReference type="SAM" id="Coils"/>
    </source>
</evidence>
<feature type="region of interest" description="Disordered" evidence="2">
    <location>
        <begin position="210"/>
        <end position="257"/>
    </location>
</feature>
<dbReference type="EMBL" id="VSWD01000007">
    <property type="protein sequence ID" value="KAK3097743.1"/>
    <property type="molecule type" value="Genomic_DNA"/>
</dbReference>
<dbReference type="AlphaFoldDB" id="A0AA88YEG0"/>
<sequence>MPVSRKPRRDKEMAAVTHNMKEDRVLEKSLQTLHLEQSYAMKLLQLDHRIVRVNYKRLKEKVSRIKSHLTADEITELKQMESEGKIKPSNTVNLGSAIKIAGAAKRLKLQGPPRAHTSMNLTTDRSSTESVNRPQTINGKLRRSNSVVGVFIDAPEPSNQKRRSSIDNGMTTIRPLSAFENTTQDEMKQKNFKFSRPATSVAVLPHQINQQTPRANPAATHSPYSSHTATEKEKSGMLAQPRPTVDKTSMISDDSIDSNLGEDLMEERRQELLMEENARFQELEERKKEFMSMLDDYFKANPSPNWDTPPPVVRLPEEGRNRK</sequence>